<dbReference type="OrthoDB" id="9777271at2"/>
<feature type="domain" description="CYTH" evidence="2">
    <location>
        <begin position="16"/>
        <end position="211"/>
    </location>
</feature>
<dbReference type="CDD" id="cd07374">
    <property type="entry name" value="CYTH-like_Pase"/>
    <property type="match status" value="1"/>
</dbReference>
<reference evidence="4" key="1">
    <citation type="submission" date="2019-09" db="EMBL/GenBank/DDBJ databases">
        <title>Mumia zhuanghuii sp. nov. isolated from the intestinal contents of plateau pika (Ochotona curzoniae) in the Qinghai-Tibet plateau of China.</title>
        <authorList>
            <person name="Tian Z."/>
        </authorList>
    </citation>
    <scope>NUCLEOTIDE SEQUENCE [LARGE SCALE GENOMIC DNA]</scope>
    <source>
        <strain evidence="4">JCM 30598</strain>
    </source>
</reference>
<feature type="region of interest" description="Disordered" evidence="1">
    <location>
        <begin position="1"/>
        <end position="23"/>
    </location>
</feature>
<dbReference type="InterPro" id="IPR023577">
    <property type="entry name" value="CYTH_domain"/>
</dbReference>
<dbReference type="Gene3D" id="2.40.320.10">
    <property type="entry name" value="Hypothetical Protein Pfu-838710-001"/>
    <property type="match status" value="1"/>
</dbReference>
<keyword evidence="4" id="KW-1185">Reference proteome</keyword>
<organism evidence="3 4">
    <name type="scientific">Microbacterium rhizomatis</name>
    <dbReference type="NCBI Taxonomy" id="1631477"/>
    <lineage>
        <taxon>Bacteria</taxon>
        <taxon>Bacillati</taxon>
        <taxon>Actinomycetota</taxon>
        <taxon>Actinomycetes</taxon>
        <taxon>Micrococcales</taxon>
        <taxon>Microbacteriaceae</taxon>
        <taxon>Microbacterium</taxon>
    </lineage>
</organism>
<sequence>MTGAHAAPDHAGASRSVEVERKFDVEDATPLPDWSALPGVTSVAEPERRELDARYLDTTELAMAAAGYALRRRTGGPDAGWHIKGPKVDGGRVELGWPLGDDDEEVPDAVRAVAATVTEGELGTIARILNTRTAYELRSGSGVVAEFVDDRVTATDARTGVVRTWREWEIELGPDAPADSGPLFAAVESAVLAAGGRPAASDSKLARALGH</sequence>
<dbReference type="EMBL" id="VYSA01000001">
    <property type="protein sequence ID" value="KAA9110949.1"/>
    <property type="molecule type" value="Genomic_DNA"/>
</dbReference>
<dbReference type="RefSeq" id="WP_150447721.1">
    <property type="nucleotide sequence ID" value="NZ_VYSA01000001.1"/>
</dbReference>
<evidence type="ECO:0000313" key="4">
    <source>
        <dbReference type="Proteomes" id="UP000325827"/>
    </source>
</evidence>
<evidence type="ECO:0000256" key="1">
    <source>
        <dbReference type="SAM" id="MobiDB-lite"/>
    </source>
</evidence>
<dbReference type="InterPro" id="IPR033469">
    <property type="entry name" value="CYTH-like_dom_sf"/>
</dbReference>
<protein>
    <submittedName>
        <fullName evidence="3">CYTH domain-containing protein</fullName>
    </submittedName>
</protein>
<gene>
    <name evidence="3" type="ORF">F6B43_04790</name>
</gene>
<dbReference type="Pfam" id="PF01928">
    <property type="entry name" value="CYTH"/>
    <property type="match status" value="1"/>
</dbReference>
<dbReference type="PROSITE" id="PS51707">
    <property type="entry name" value="CYTH"/>
    <property type="match status" value="1"/>
</dbReference>
<dbReference type="AlphaFoldDB" id="A0A5J5J692"/>
<comment type="caution">
    <text evidence="3">The sequence shown here is derived from an EMBL/GenBank/DDBJ whole genome shotgun (WGS) entry which is preliminary data.</text>
</comment>
<dbReference type="SUPFAM" id="SSF55154">
    <property type="entry name" value="CYTH-like phosphatases"/>
    <property type="match status" value="1"/>
</dbReference>
<dbReference type="Proteomes" id="UP000325827">
    <property type="component" value="Unassembled WGS sequence"/>
</dbReference>
<evidence type="ECO:0000313" key="3">
    <source>
        <dbReference type="EMBL" id="KAA9110949.1"/>
    </source>
</evidence>
<accession>A0A5J5J692</accession>
<evidence type="ECO:0000259" key="2">
    <source>
        <dbReference type="PROSITE" id="PS51707"/>
    </source>
</evidence>
<proteinExistence type="predicted"/>
<dbReference type="SMART" id="SM01118">
    <property type="entry name" value="CYTH"/>
    <property type="match status" value="1"/>
</dbReference>
<name>A0A5J5J692_9MICO</name>